<dbReference type="EMBL" id="LXQA010542602">
    <property type="protein sequence ID" value="MCI58221.1"/>
    <property type="molecule type" value="Genomic_DNA"/>
</dbReference>
<dbReference type="Proteomes" id="UP000265520">
    <property type="component" value="Unassembled WGS sequence"/>
</dbReference>
<protein>
    <submittedName>
        <fullName evidence="1">Uncharacterized protein</fullName>
    </submittedName>
</protein>
<sequence length="43" mass="4415">MACSFLPVSSCCPSTQPVDPSSIVRYIRSGLPGTRGVKIGGSC</sequence>
<accession>A0A392TAS4</accession>
<evidence type="ECO:0000313" key="1">
    <source>
        <dbReference type="EMBL" id="MCI58221.1"/>
    </source>
</evidence>
<organism evidence="1 2">
    <name type="scientific">Trifolium medium</name>
    <dbReference type="NCBI Taxonomy" id="97028"/>
    <lineage>
        <taxon>Eukaryota</taxon>
        <taxon>Viridiplantae</taxon>
        <taxon>Streptophyta</taxon>
        <taxon>Embryophyta</taxon>
        <taxon>Tracheophyta</taxon>
        <taxon>Spermatophyta</taxon>
        <taxon>Magnoliopsida</taxon>
        <taxon>eudicotyledons</taxon>
        <taxon>Gunneridae</taxon>
        <taxon>Pentapetalae</taxon>
        <taxon>rosids</taxon>
        <taxon>fabids</taxon>
        <taxon>Fabales</taxon>
        <taxon>Fabaceae</taxon>
        <taxon>Papilionoideae</taxon>
        <taxon>50 kb inversion clade</taxon>
        <taxon>NPAAA clade</taxon>
        <taxon>Hologalegina</taxon>
        <taxon>IRL clade</taxon>
        <taxon>Trifolieae</taxon>
        <taxon>Trifolium</taxon>
    </lineage>
</organism>
<evidence type="ECO:0000313" key="2">
    <source>
        <dbReference type="Proteomes" id="UP000265520"/>
    </source>
</evidence>
<reference evidence="1 2" key="1">
    <citation type="journal article" date="2018" name="Front. Plant Sci.">
        <title>Red Clover (Trifolium pratense) and Zigzag Clover (T. medium) - A Picture of Genomic Similarities and Differences.</title>
        <authorList>
            <person name="Dluhosova J."/>
            <person name="Istvanek J."/>
            <person name="Nedelnik J."/>
            <person name="Repkova J."/>
        </authorList>
    </citation>
    <scope>NUCLEOTIDE SEQUENCE [LARGE SCALE GENOMIC DNA]</scope>
    <source>
        <strain evidence="2">cv. 10/8</strain>
        <tissue evidence="1">Leaf</tissue>
    </source>
</reference>
<name>A0A392TAS4_9FABA</name>
<proteinExistence type="predicted"/>
<keyword evidence="2" id="KW-1185">Reference proteome</keyword>
<comment type="caution">
    <text evidence="1">The sequence shown here is derived from an EMBL/GenBank/DDBJ whole genome shotgun (WGS) entry which is preliminary data.</text>
</comment>
<dbReference type="AlphaFoldDB" id="A0A392TAS4"/>
<feature type="non-terminal residue" evidence="1">
    <location>
        <position position="43"/>
    </location>
</feature>